<evidence type="ECO:0000313" key="2">
    <source>
        <dbReference type="EMBL" id="KAJ8395702.1"/>
    </source>
</evidence>
<gene>
    <name evidence="2" type="ORF">AAFF_G00029390</name>
</gene>
<feature type="region of interest" description="Disordered" evidence="1">
    <location>
        <begin position="82"/>
        <end position="117"/>
    </location>
</feature>
<feature type="compositionally biased region" description="Basic residues" evidence="1">
    <location>
        <begin position="1"/>
        <end position="11"/>
    </location>
</feature>
<proteinExistence type="predicted"/>
<evidence type="ECO:0000313" key="3">
    <source>
        <dbReference type="Proteomes" id="UP001221898"/>
    </source>
</evidence>
<organism evidence="2 3">
    <name type="scientific">Aldrovandia affinis</name>
    <dbReference type="NCBI Taxonomy" id="143900"/>
    <lineage>
        <taxon>Eukaryota</taxon>
        <taxon>Metazoa</taxon>
        <taxon>Chordata</taxon>
        <taxon>Craniata</taxon>
        <taxon>Vertebrata</taxon>
        <taxon>Euteleostomi</taxon>
        <taxon>Actinopterygii</taxon>
        <taxon>Neopterygii</taxon>
        <taxon>Teleostei</taxon>
        <taxon>Notacanthiformes</taxon>
        <taxon>Halosauridae</taxon>
        <taxon>Aldrovandia</taxon>
    </lineage>
</organism>
<evidence type="ECO:0000256" key="1">
    <source>
        <dbReference type="SAM" id="MobiDB-lite"/>
    </source>
</evidence>
<feature type="compositionally biased region" description="Polar residues" evidence="1">
    <location>
        <begin position="27"/>
        <end position="43"/>
    </location>
</feature>
<dbReference type="AlphaFoldDB" id="A0AAD7S4B5"/>
<name>A0AAD7S4B5_9TELE</name>
<feature type="region of interest" description="Disordered" evidence="1">
    <location>
        <begin position="1"/>
        <end position="62"/>
    </location>
</feature>
<dbReference type="EMBL" id="JAINUG010000114">
    <property type="protein sequence ID" value="KAJ8395702.1"/>
    <property type="molecule type" value="Genomic_DNA"/>
</dbReference>
<reference evidence="2" key="1">
    <citation type="journal article" date="2023" name="Science">
        <title>Genome structures resolve the early diversification of teleost fishes.</title>
        <authorList>
            <person name="Parey E."/>
            <person name="Louis A."/>
            <person name="Montfort J."/>
            <person name="Bouchez O."/>
            <person name="Roques C."/>
            <person name="Iampietro C."/>
            <person name="Lluch J."/>
            <person name="Castinel A."/>
            <person name="Donnadieu C."/>
            <person name="Desvignes T."/>
            <person name="Floi Bucao C."/>
            <person name="Jouanno E."/>
            <person name="Wen M."/>
            <person name="Mejri S."/>
            <person name="Dirks R."/>
            <person name="Jansen H."/>
            <person name="Henkel C."/>
            <person name="Chen W.J."/>
            <person name="Zahm M."/>
            <person name="Cabau C."/>
            <person name="Klopp C."/>
            <person name="Thompson A.W."/>
            <person name="Robinson-Rechavi M."/>
            <person name="Braasch I."/>
            <person name="Lecointre G."/>
            <person name="Bobe J."/>
            <person name="Postlethwait J.H."/>
            <person name="Berthelot C."/>
            <person name="Roest Crollius H."/>
            <person name="Guiguen Y."/>
        </authorList>
    </citation>
    <scope>NUCLEOTIDE SEQUENCE</scope>
    <source>
        <strain evidence="2">NC1722</strain>
    </source>
</reference>
<dbReference type="Proteomes" id="UP001221898">
    <property type="component" value="Unassembled WGS sequence"/>
</dbReference>
<accession>A0AAD7S4B5</accession>
<comment type="caution">
    <text evidence="2">The sequence shown here is derived from an EMBL/GenBank/DDBJ whole genome shotgun (WGS) entry which is preliminary data.</text>
</comment>
<sequence length="117" mass="12957">MKTKSVAKRKQKQEVPRDWRGRKRDTASSTLSTPDPLRNTASEQGLPCPPRQRRRTACRDRAIGLTDKGRAVIVLLARRPGAAQPGLKQWLRPTAQEGALSGNGNNRFPSQEAHPVP</sequence>
<protein>
    <submittedName>
        <fullName evidence="2">Uncharacterized protein</fullName>
    </submittedName>
</protein>
<keyword evidence="3" id="KW-1185">Reference proteome</keyword>